<evidence type="ECO:0000259" key="5">
    <source>
        <dbReference type="Pfam" id="PF23256"/>
    </source>
</evidence>
<feature type="domain" description="Cation/H(+) antiporter C-terminal" evidence="6">
    <location>
        <begin position="288"/>
        <end position="450"/>
    </location>
</feature>
<dbReference type="Pfam" id="PF23259">
    <property type="entry name" value="CHX17_C"/>
    <property type="match status" value="1"/>
</dbReference>
<dbReference type="GO" id="GO:0098662">
    <property type="term" value="P:inorganic cation transmembrane transport"/>
    <property type="evidence" value="ECO:0007669"/>
    <property type="project" value="TreeGrafter"/>
</dbReference>
<gene>
    <name evidence="7" type="ORF">HPP92_005891</name>
</gene>
<dbReference type="InterPro" id="IPR050794">
    <property type="entry name" value="CPA2_transporter"/>
</dbReference>
<dbReference type="GO" id="GO:0006813">
    <property type="term" value="P:potassium ion transport"/>
    <property type="evidence" value="ECO:0007669"/>
    <property type="project" value="UniProtKB-KW"/>
</dbReference>
<dbReference type="InterPro" id="IPR057290">
    <property type="entry name" value="CHX17_C"/>
</dbReference>
<evidence type="ECO:0000313" key="8">
    <source>
        <dbReference type="Proteomes" id="UP000639772"/>
    </source>
</evidence>
<dbReference type="Pfam" id="PF23256">
    <property type="entry name" value="CHX17_2nd"/>
    <property type="match status" value="1"/>
</dbReference>
<dbReference type="PANTHER" id="PTHR32468:SF18">
    <property type="entry name" value="CATION_H(+) ANTIPORTER 1"/>
    <property type="match status" value="1"/>
</dbReference>
<keyword evidence="4" id="KW-0406">Ion transport</keyword>
<evidence type="ECO:0000259" key="6">
    <source>
        <dbReference type="Pfam" id="PF23259"/>
    </source>
</evidence>
<protein>
    <submittedName>
        <fullName evidence="7">Uncharacterized protein</fullName>
    </submittedName>
</protein>
<dbReference type="GO" id="GO:0006885">
    <property type="term" value="P:regulation of pH"/>
    <property type="evidence" value="ECO:0007669"/>
    <property type="project" value="TreeGrafter"/>
</dbReference>
<name>A0A835S0F7_VANPL</name>
<accession>A0A835S0F7</accession>
<keyword evidence="3" id="KW-0630">Potassium</keyword>
<evidence type="ECO:0000256" key="3">
    <source>
        <dbReference type="ARBA" id="ARBA00022958"/>
    </source>
</evidence>
<proteinExistence type="predicted"/>
<evidence type="ECO:0000313" key="7">
    <source>
        <dbReference type="EMBL" id="KAG0494897.1"/>
    </source>
</evidence>
<organism evidence="7 8">
    <name type="scientific">Vanilla planifolia</name>
    <name type="common">Vanilla</name>
    <dbReference type="NCBI Taxonomy" id="51239"/>
    <lineage>
        <taxon>Eukaryota</taxon>
        <taxon>Viridiplantae</taxon>
        <taxon>Streptophyta</taxon>
        <taxon>Embryophyta</taxon>
        <taxon>Tracheophyta</taxon>
        <taxon>Spermatophyta</taxon>
        <taxon>Magnoliopsida</taxon>
        <taxon>Liliopsida</taxon>
        <taxon>Asparagales</taxon>
        <taxon>Orchidaceae</taxon>
        <taxon>Vanilloideae</taxon>
        <taxon>Vanilleae</taxon>
        <taxon>Vanilla</taxon>
    </lineage>
</organism>
<dbReference type="PANTHER" id="PTHR32468">
    <property type="entry name" value="CATION/H + ANTIPORTER"/>
    <property type="match status" value="1"/>
</dbReference>
<evidence type="ECO:0000256" key="1">
    <source>
        <dbReference type="ARBA" id="ARBA00022448"/>
    </source>
</evidence>
<dbReference type="GO" id="GO:0012505">
    <property type="term" value="C:endomembrane system"/>
    <property type="evidence" value="ECO:0007669"/>
    <property type="project" value="TreeGrafter"/>
</dbReference>
<reference evidence="7 8" key="1">
    <citation type="journal article" date="2020" name="Nat. Food">
        <title>A phased Vanilla planifolia genome enables genetic improvement of flavour and production.</title>
        <authorList>
            <person name="Hasing T."/>
            <person name="Tang H."/>
            <person name="Brym M."/>
            <person name="Khazi F."/>
            <person name="Huang T."/>
            <person name="Chambers A.H."/>
        </authorList>
    </citation>
    <scope>NUCLEOTIDE SEQUENCE [LARGE SCALE GENOMIC DNA]</scope>
    <source>
        <tissue evidence="7">Leaf</tissue>
    </source>
</reference>
<keyword evidence="1" id="KW-0813">Transport</keyword>
<dbReference type="Proteomes" id="UP000639772">
    <property type="component" value="Unassembled WGS sequence"/>
</dbReference>
<dbReference type="AlphaFoldDB" id="A0A835S0F7"/>
<comment type="caution">
    <text evidence="7">The sequence shown here is derived from an EMBL/GenBank/DDBJ whole genome shotgun (WGS) entry which is preliminary data.</text>
</comment>
<keyword evidence="2" id="KW-0633">Potassium transport</keyword>
<dbReference type="OrthoDB" id="769918at2759"/>
<feature type="domain" description="Cation/H(+) antiporter central" evidence="5">
    <location>
        <begin position="132"/>
        <end position="274"/>
    </location>
</feature>
<sequence length="461" mass="50269">MVATWYLGKTVNQGLVTGFLLNVKGHVDLLVIAMAETTGIWEPEACIMMVVTVMLQMLTAAPIAAVVVKLKQKVLSYHSQPLEWTPSTEELRLLLCIHGPRDVPTMLNLVEICGSSGDGGPADGEGGAPVDLYLLHLVELTKRITNSMLIHQQDDHPNDQECYYDGEDTRVIAAAVDIFRAETGISARQATPLHLSSLQATALSETITMHQDVYNAAVDIRASLLLLPFHKHQRVDGRMQDGRKQVRAVNEQIMRCAPCTVGILIDRGLGAPAAETGGIAARPIVHHVAVLFFGGGDDREALAFGLRLSFHPSVAVTVVRFLPPSVHAFNAKVEVEAFKGQDVLLAIGKQDMDRDKDEAFFSDFFNRYIVSSQVSYMEKYVENGAATVTALCSMEGMFSLFLVGKGRNRNSPLTMGLSEWEEFPELGSVADLLASSDVMSTGSVLVLQQCIKSNQECQILS</sequence>
<dbReference type="InterPro" id="IPR057291">
    <property type="entry name" value="CHX17_2nd"/>
</dbReference>
<evidence type="ECO:0000256" key="2">
    <source>
        <dbReference type="ARBA" id="ARBA00022538"/>
    </source>
</evidence>
<dbReference type="EMBL" id="JADCNM010000002">
    <property type="protein sequence ID" value="KAG0494897.1"/>
    <property type="molecule type" value="Genomic_DNA"/>
</dbReference>
<evidence type="ECO:0000256" key="4">
    <source>
        <dbReference type="ARBA" id="ARBA00023065"/>
    </source>
</evidence>